<evidence type="ECO:0000256" key="1">
    <source>
        <dbReference type="SAM" id="MobiDB-lite"/>
    </source>
</evidence>
<evidence type="ECO:0000313" key="5">
    <source>
        <dbReference type="Proteomes" id="UP000799538"/>
    </source>
</evidence>
<dbReference type="PANTHER" id="PTHR38420">
    <property type="entry name" value="AP-4-A PHOSPHORYLASE II"/>
    <property type="match status" value="1"/>
</dbReference>
<dbReference type="Pfam" id="PF19327">
    <property type="entry name" value="Ap4A_phos_N"/>
    <property type="match status" value="1"/>
</dbReference>
<feature type="compositionally biased region" description="Basic and acidic residues" evidence="1">
    <location>
        <begin position="159"/>
        <end position="198"/>
    </location>
</feature>
<evidence type="ECO:0000313" key="4">
    <source>
        <dbReference type="EMBL" id="KAF2220639.1"/>
    </source>
</evidence>
<dbReference type="PANTHER" id="PTHR38420:SF1">
    <property type="entry name" value="PUTATIVE (AFU_ORTHOLOGUE AFUA_5G14690)-RELATED"/>
    <property type="match status" value="1"/>
</dbReference>
<protein>
    <submittedName>
        <fullName evidence="4">Uncharacterized protein</fullName>
    </submittedName>
</protein>
<evidence type="ECO:0000259" key="3">
    <source>
        <dbReference type="Pfam" id="PF19327"/>
    </source>
</evidence>
<dbReference type="InterPro" id="IPR019200">
    <property type="entry name" value="ATP_adenylylTrfase_C"/>
</dbReference>
<feature type="region of interest" description="Disordered" evidence="1">
    <location>
        <begin position="152"/>
        <end position="198"/>
    </location>
</feature>
<sequence length="361" mass="39903">MANNINLPSDLENLVLNRFDTLVHRHLIQYQPSTPEVYNDNGFKFTFHPSLSFLKKPLHNPSPLPSGSPFLPPKPHVLICPVGDGHNLLLNEFCVFRPMLLVTTVGFALQTEDLDRGDVGAGWAVLRGLECGGQHKGPGGDEVREELGVEWEVGGGRGPSEERSEGQRGGKGEGRERGMAGEEGRGHGDMRDEWDGKTQREGGRRYMVTYSCGYEAGASQMHRHLQIHPVPDAGVWLDRVSGSQIEENVEGVPYRHFAVGLEDWVDGVGVYRLYVKVLERAKQVMREKGVVAYNMVLTARALVVIPRTAARTAEGEGVYGINAAGIMGIITVRDGEERRRWKKLGYAKYLAQLGLPLSREA</sequence>
<dbReference type="InterPro" id="IPR043171">
    <property type="entry name" value="Ap4A_phos1/2-like"/>
</dbReference>
<feature type="domain" description="ATP adenylyltransferase C-terminal" evidence="2">
    <location>
        <begin position="251"/>
        <end position="356"/>
    </location>
</feature>
<dbReference type="GO" id="GO:0009117">
    <property type="term" value="P:nucleotide metabolic process"/>
    <property type="evidence" value="ECO:0007669"/>
    <property type="project" value="InterPro"/>
</dbReference>
<dbReference type="OrthoDB" id="10267950at2759"/>
<accession>A0A6A6G4X0</accession>
<keyword evidence="5" id="KW-1185">Reference proteome</keyword>
<dbReference type="GO" id="GO:0005524">
    <property type="term" value="F:ATP binding"/>
    <property type="evidence" value="ECO:0007669"/>
    <property type="project" value="InterPro"/>
</dbReference>
<dbReference type="InterPro" id="IPR045759">
    <property type="entry name" value="Ap4A_phos1/2_N"/>
</dbReference>
<evidence type="ECO:0000259" key="2">
    <source>
        <dbReference type="Pfam" id="PF09830"/>
    </source>
</evidence>
<feature type="domain" description="Ap4A phosphorylase 1/2 N-terminal" evidence="3">
    <location>
        <begin position="67"/>
        <end position="129"/>
    </location>
</feature>
<reference evidence="5" key="1">
    <citation type="journal article" date="2020" name="Stud. Mycol.">
        <title>101 Dothideomycetes genomes: A test case for predicting lifestyles and emergence of pathogens.</title>
        <authorList>
            <person name="Haridas S."/>
            <person name="Albert R."/>
            <person name="Binder M."/>
            <person name="Bloem J."/>
            <person name="LaButti K."/>
            <person name="Salamov A."/>
            <person name="Andreopoulos B."/>
            <person name="Baker S."/>
            <person name="Barry K."/>
            <person name="Bills G."/>
            <person name="Bluhm B."/>
            <person name="Cannon C."/>
            <person name="Castanera R."/>
            <person name="Culley D."/>
            <person name="Daum C."/>
            <person name="Ezra D."/>
            <person name="Gonzalez J."/>
            <person name="Henrissat B."/>
            <person name="Kuo A."/>
            <person name="Liang C."/>
            <person name="Lipzen A."/>
            <person name="Lutzoni F."/>
            <person name="Magnuson J."/>
            <person name="Mondo S."/>
            <person name="Nolan M."/>
            <person name="Ohm R."/>
            <person name="Pangilinan J."/>
            <person name="Park H.-J."/>
            <person name="Ramirez L."/>
            <person name="Alfaro M."/>
            <person name="Sun H."/>
            <person name="Tritt A."/>
            <person name="Yoshinaga Y."/>
            <person name="Zwiers L.-H."/>
            <person name="Turgeon B."/>
            <person name="Goodwin S."/>
            <person name="Spatafora J."/>
            <person name="Crous P."/>
            <person name="Grigoriev I."/>
        </authorList>
    </citation>
    <scope>NUCLEOTIDE SEQUENCE [LARGE SCALE GENOMIC DNA]</scope>
    <source>
        <strain evidence="5">CECT 20119</strain>
    </source>
</reference>
<proteinExistence type="predicted"/>
<dbReference type="InterPro" id="IPR036265">
    <property type="entry name" value="HIT-like_sf"/>
</dbReference>
<dbReference type="EMBL" id="ML992512">
    <property type="protein sequence ID" value="KAF2220639.1"/>
    <property type="molecule type" value="Genomic_DNA"/>
</dbReference>
<dbReference type="SUPFAM" id="SSF54197">
    <property type="entry name" value="HIT-like"/>
    <property type="match status" value="1"/>
</dbReference>
<organism evidence="4 5">
    <name type="scientific">Elsinoe ampelina</name>
    <dbReference type="NCBI Taxonomy" id="302913"/>
    <lineage>
        <taxon>Eukaryota</taxon>
        <taxon>Fungi</taxon>
        <taxon>Dikarya</taxon>
        <taxon>Ascomycota</taxon>
        <taxon>Pezizomycotina</taxon>
        <taxon>Dothideomycetes</taxon>
        <taxon>Dothideomycetidae</taxon>
        <taxon>Myriangiales</taxon>
        <taxon>Elsinoaceae</taxon>
        <taxon>Elsinoe</taxon>
    </lineage>
</organism>
<dbReference type="InterPro" id="IPR009163">
    <property type="entry name" value="Ap4A_phos1/2"/>
</dbReference>
<dbReference type="Pfam" id="PF09830">
    <property type="entry name" value="ATP_transf"/>
    <property type="match status" value="1"/>
</dbReference>
<gene>
    <name evidence="4" type="ORF">BDZ85DRAFT_321407</name>
</gene>
<name>A0A6A6G4X0_9PEZI</name>
<dbReference type="AlphaFoldDB" id="A0A6A6G4X0"/>
<dbReference type="Gene3D" id="3.30.428.70">
    <property type="match status" value="2"/>
</dbReference>
<dbReference type="Proteomes" id="UP000799538">
    <property type="component" value="Unassembled WGS sequence"/>
</dbReference>
<dbReference type="GO" id="GO:0003877">
    <property type="term" value="F:ATP:ADP adenylyltransferase activity"/>
    <property type="evidence" value="ECO:0007669"/>
    <property type="project" value="InterPro"/>
</dbReference>